<keyword evidence="2" id="KW-0813">Transport</keyword>
<evidence type="ECO:0000259" key="7">
    <source>
        <dbReference type="PROSITE" id="PS50850"/>
    </source>
</evidence>
<dbReference type="PANTHER" id="PTHR11662">
    <property type="entry name" value="SOLUTE CARRIER FAMILY 17"/>
    <property type="match status" value="1"/>
</dbReference>
<keyword evidence="5 6" id="KW-0472">Membrane</keyword>
<dbReference type="CDD" id="cd17319">
    <property type="entry name" value="MFS_ExuT_GudP_like"/>
    <property type="match status" value="1"/>
</dbReference>
<accession>A0ABY6Z561</accession>
<feature type="transmembrane region" description="Helical" evidence="6">
    <location>
        <begin position="294"/>
        <end position="313"/>
    </location>
</feature>
<proteinExistence type="predicted"/>
<feature type="transmembrane region" description="Helical" evidence="6">
    <location>
        <begin position="259"/>
        <end position="282"/>
    </location>
</feature>
<evidence type="ECO:0000256" key="5">
    <source>
        <dbReference type="ARBA" id="ARBA00023136"/>
    </source>
</evidence>
<evidence type="ECO:0000256" key="4">
    <source>
        <dbReference type="ARBA" id="ARBA00022989"/>
    </source>
</evidence>
<dbReference type="EMBL" id="CP104064">
    <property type="protein sequence ID" value="WAH37996.1"/>
    <property type="molecule type" value="Genomic_DNA"/>
</dbReference>
<evidence type="ECO:0000256" key="3">
    <source>
        <dbReference type="ARBA" id="ARBA00022692"/>
    </source>
</evidence>
<comment type="subcellular location">
    <subcellularLocation>
        <location evidence="1">Cell membrane</location>
        <topology evidence="1">Multi-pass membrane protein</topology>
    </subcellularLocation>
</comment>
<keyword evidence="9" id="KW-1185">Reference proteome</keyword>
<keyword evidence="3 6" id="KW-0812">Transmembrane</keyword>
<feature type="transmembrane region" description="Helical" evidence="6">
    <location>
        <begin position="12"/>
        <end position="35"/>
    </location>
</feature>
<organism evidence="8 9">
    <name type="scientific">Alicyclobacillus dauci</name>
    <dbReference type="NCBI Taxonomy" id="1475485"/>
    <lineage>
        <taxon>Bacteria</taxon>
        <taxon>Bacillati</taxon>
        <taxon>Bacillota</taxon>
        <taxon>Bacilli</taxon>
        <taxon>Bacillales</taxon>
        <taxon>Alicyclobacillaceae</taxon>
        <taxon>Alicyclobacillus</taxon>
    </lineage>
</organism>
<dbReference type="RefSeq" id="WP_268045536.1">
    <property type="nucleotide sequence ID" value="NZ_CP104064.1"/>
</dbReference>
<evidence type="ECO:0000256" key="1">
    <source>
        <dbReference type="ARBA" id="ARBA00004651"/>
    </source>
</evidence>
<evidence type="ECO:0000313" key="9">
    <source>
        <dbReference type="Proteomes" id="UP001164803"/>
    </source>
</evidence>
<dbReference type="InterPro" id="IPR020846">
    <property type="entry name" value="MFS_dom"/>
</dbReference>
<gene>
    <name evidence="8" type="ORF">NZD86_05760</name>
</gene>
<feature type="transmembrane region" description="Helical" evidence="6">
    <location>
        <begin position="55"/>
        <end position="74"/>
    </location>
</feature>
<protein>
    <submittedName>
        <fullName evidence="8">MFS transporter</fullName>
    </submittedName>
</protein>
<dbReference type="SUPFAM" id="SSF103473">
    <property type="entry name" value="MFS general substrate transporter"/>
    <property type="match status" value="1"/>
</dbReference>
<dbReference type="PANTHER" id="PTHR11662:SF399">
    <property type="entry name" value="FI19708P1-RELATED"/>
    <property type="match status" value="1"/>
</dbReference>
<feature type="domain" description="Major facilitator superfamily (MFS) profile" evidence="7">
    <location>
        <begin position="17"/>
        <end position="409"/>
    </location>
</feature>
<feature type="transmembrane region" description="Helical" evidence="6">
    <location>
        <begin position="381"/>
        <end position="402"/>
    </location>
</feature>
<feature type="transmembrane region" description="Helical" evidence="6">
    <location>
        <begin position="349"/>
        <end position="375"/>
    </location>
</feature>
<dbReference type="InterPro" id="IPR050382">
    <property type="entry name" value="MFS_Na/Anion_cotransporter"/>
</dbReference>
<feature type="transmembrane region" description="Helical" evidence="6">
    <location>
        <begin position="229"/>
        <end position="247"/>
    </location>
</feature>
<dbReference type="Gene3D" id="1.20.1250.20">
    <property type="entry name" value="MFS general substrate transporter like domains"/>
    <property type="match status" value="2"/>
</dbReference>
<reference evidence="8" key="1">
    <citation type="submission" date="2022-08" db="EMBL/GenBank/DDBJ databases">
        <title>Alicyclobacillus dauci DSM2870, complete genome.</title>
        <authorList>
            <person name="Wang Q."/>
            <person name="Cai R."/>
            <person name="Wang Z."/>
        </authorList>
    </citation>
    <scope>NUCLEOTIDE SEQUENCE</scope>
    <source>
        <strain evidence="8">DSM 28700</strain>
    </source>
</reference>
<keyword evidence="4 6" id="KW-1133">Transmembrane helix</keyword>
<evidence type="ECO:0000313" key="8">
    <source>
        <dbReference type="EMBL" id="WAH37996.1"/>
    </source>
</evidence>
<evidence type="ECO:0000256" key="6">
    <source>
        <dbReference type="SAM" id="Phobius"/>
    </source>
</evidence>
<evidence type="ECO:0000256" key="2">
    <source>
        <dbReference type="ARBA" id="ARBA00022448"/>
    </source>
</evidence>
<name>A0ABY6Z561_9BACL</name>
<dbReference type="Proteomes" id="UP001164803">
    <property type="component" value="Chromosome"/>
</dbReference>
<dbReference type="PROSITE" id="PS50850">
    <property type="entry name" value="MFS"/>
    <property type="match status" value="1"/>
</dbReference>
<dbReference type="Pfam" id="PF07690">
    <property type="entry name" value="MFS_1"/>
    <property type="match status" value="1"/>
</dbReference>
<feature type="transmembrane region" description="Helical" evidence="6">
    <location>
        <begin position="86"/>
        <end position="106"/>
    </location>
</feature>
<dbReference type="InterPro" id="IPR011701">
    <property type="entry name" value="MFS"/>
</dbReference>
<dbReference type="InterPro" id="IPR036259">
    <property type="entry name" value="MFS_trans_sf"/>
</dbReference>
<feature type="transmembrane region" description="Helical" evidence="6">
    <location>
        <begin position="319"/>
        <end position="337"/>
    </location>
</feature>
<feature type="transmembrane region" description="Helical" evidence="6">
    <location>
        <begin position="173"/>
        <end position="191"/>
    </location>
</feature>
<sequence length="423" mass="45953">MMLQTTEQRLKRIAYVTTTILFISWLIDYIDRLVITLALPSIGKQFHLNSVEEGAIMSIFFFTYAICQIPGGILADRFGAKKTMTVAMTAWSVFTALTGAAGNYVVLMIVRFFFGVSEGIFPGASMKAIAERTSQKARLTANGTMVASNSLGSALAPLIAAPAIAAVGWQHSFYWVAGLGIIMAVVLWFGLPKQTVTSIQGESTASHREYAGEHLSPAQVLRKGVMWKFFLMFMGMDIAAWGLVSWVPSYLMTQKHLSLSGAGVLTSIPFFAGTISTILGGWLFDKYFYRRHRWLIVPSMVLAGLFLFLMLSSNSLHEFIVYETIGAFCIYMAFQPIMGLPMRILSSKILGVGSAIVNFGGQVGGVLSPIVMGALVGSVSYQAAFGFLVFGVLLAAACSLWIPQSPEHFDTVISGNEVSQSLS</sequence>